<dbReference type="EMBL" id="BRYB01001424">
    <property type="protein sequence ID" value="GMI25470.1"/>
    <property type="molecule type" value="Genomic_DNA"/>
</dbReference>
<keyword evidence="3" id="KW-0862">Zinc</keyword>
<keyword evidence="3" id="KW-0479">Metal-binding</keyword>
<evidence type="ECO:0000256" key="2">
    <source>
        <dbReference type="ARBA" id="ARBA00022737"/>
    </source>
</evidence>
<evidence type="ECO:0000313" key="6">
    <source>
        <dbReference type="EMBL" id="GMI25470.1"/>
    </source>
</evidence>
<evidence type="ECO:0000259" key="5">
    <source>
        <dbReference type="PROSITE" id="PS50089"/>
    </source>
</evidence>
<dbReference type="Gene3D" id="3.30.40.10">
    <property type="entry name" value="Zinc/RING finger domain, C3HC4 (zinc finger)"/>
    <property type="match status" value="1"/>
</dbReference>
<dbReference type="PANTHER" id="PTHR46170">
    <property type="entry name" value="GATOR COMPLEX PROTEIN WDR59"/>
    <property type="match status" value="1"/>
</dbReference>
<feature type="domain" description="RING-type" evidence="5">
    <location>
        <begin position="172"/>
        <end position="209"/>
    </location>
</feature>
<organism evidence="6 7">
    <name type="scientific">Tetraparma gracilis</name>
    <dbReference type="NCBI Taxonomy" id="2962635"/>
    <lineage>
        <taxon>Eukaryota</taxon>
        <taxon>Sar</taxon>
        <taxon>Stramenopiles</taxon>
        <taxon>Ochrophyta</taxon>
        <taxon>Bolidophyceae</taxon>
        <taxon>Parmales</taxon>
        <taxon>Triparmaceae</taxon>
        <taxon>Tetraparma</taxon>
    </lineage>
</organism>
<gene>
    <name evidence="6" type="ORF">TeGR_g14745</name>
</gene>
<keyword evidence="3" id="KW-0863">Zinc-finger</keyword>
<dbReference type="Proteomes" id="UP001165060">
    <property type="component" value="Unassembled WGS sequence"/>
</dbReference>
<proteinExistence type="predicted"/>
<name>A0ABQ6MG50_9STRA</name>
<reference evidence="6 7" key="1">
    <citation type="journal article" date="2023" name="Commun. Biol.">
        <title>Genome analysis of Parmales, the sister group of diatoms, reveals the evolutionary specialization of diatoms from phago-mixotrophs to photoautotrophs.</title>
        <authorList>
            <person name="Ban H."/>
            <person name="Sato S."/>
            <person name="Yoshikawa S."/>
            <person name="Yamada K."/>
            <person name="Nakamura Y."/>
            <person name="Ichinomiya M."/>
            <person name="Sato N."/>
            <person name="Blanc-Mathieu R."/>
            <person name="Endo H."/>
            <person name="Kuwata A."/>
            <person name="Ogata H."/>
        </authorList>
    </citation>
    <scope>NUCLEOTIDE SEQUENCE [LARGE SCALE GENOMIC DNA]</scope>
</reference>
<accession>A0ABQ6MG50</accession>
<protein>
    <recommendedName>
        <fullName evidence="5">RING-type domain-containing protein</fullName>
    </recommendedName>
</protein>
<evidence type="ECO:0000256" key="3">
    <source>
        <dbReference type="PROSITE-ProRule" id="PRU00175"/>
    </source>
</evidence>
<dbReference type="InterPro" id="IPR049566">
    <property type="entry name" value="WDR59_RTC1-like_RING_Znf"/>
</dbReference>
<evidence type="ECO:0000256" key="1">
    <source>
        <dbReference type="ARBA" id="ARBA00022574"/>
    </source>
</evidence>
<keyword evidence="2" id="KW-0677">Repeat</keyword>
<keyword evidence="7" id="KW-1185">Reference proteome</keyword>
<feature type="non-terminal residue" evidence="6">
    <location>
        <position position="1"/>
    </location>
</feature>
<dbReference type="PANTHER" id="PTHR46170:SF1">
    <property type="entry name" value="GATOR COMPLEX PROTEIN WDR59"/>
    <property type="match status" value="1"/>
</dbReference>
<evidence type="ECO:0000313" key="7">
    <source>
        <dbReference type="Proteomes" id="UP001165060"/>
    </source>
</evidence>
<evidence type="ECO:0000256" key="4">
    <source>
        <dbReference type="SAM" id="MobiDB-lite"/>
    </source>
</evidence>
<comment type="caution">
    <text evidence="6">The sequence shown here is derived from an EMBL/GenBank/DDBJ whole genome shotgun (WGS) entry which is preliminary data.</text>
</comment>
<sequence length="287" mass="30914">YAPPKTGVAVDVPLFEGGRVQLGRAPPEKPSPDFVAGSAVMGPDSCRLNAESFAECGDRGRAWKLLGLLSPSSPAIREAARYYQRGGDYQMCALVAAVFGLKGFDGEVRRYAEALYAWGFLGARLELLKRTGAGSEEMGGVGIGIGTLCSGCGEEKEKGEFCKSCRVFKSRCSICNFRVRGAATACLDCTHGGCLGCMEQWFKEHDECPTGCGCRCKERQFVGKERDGGEAAGGGWKDGRPVPVVRRAGGEEEDVKKKVEMSEKEERKMPSLREMRGRDAIGLGWGS</sequence>
<dbReference type="InterPro" id="IPR013083">
    <property type="entry name" value="Znf_RING/FYVE/PHD"/>
</dbReference>
<dbReference type="Pfam" id="PF17120">
    <property type="entry name" value="zf-RING_16"/>
    <property type="match status" value="1"/>
</dbReference>
<dbReference type="InterPro" id="IPR049567">
    <property type="entry name" value="WDR59-like"/>
</dbReference>
<feature type="region of interest" description="Disordered" evidence="4">
    <location>
        <begin position="226"/>
        <end position="287"/>
    </location>
</feature>
<keyword evidence="1" id="KW-0853">WD repeat</keyword>
<dbReference type="PROSITE" id="PS50089">
    <property type="entry name" value="ZF_RING_2"/>
    <property type="match status" value="1"/>
</dbReference>
<feature type="compositionally biased region" description="Basic and acidic residues" evidence="4">
    <location>
        <begin position="248"/>
        <end position="279"/>
    </location>
</feature>
<dbReference type="InterPro" id="IPR001841">
    <property type="entry name" value="Znf_RING"/>
</dbReference>